<comment type="caution">
    <text evidence="3">The sequence shown here is derived from an EMBL/GenBank/DDBJ whole genome shotgun (WGS) entry which is preliminary data.</text>
</comment>
<dbReference type="OrthoDB" id="9801622at2"/>
<gene>
    <name evidence="3" type="ORF">EDC65_4464</name>
</gene>
<accession>A0A3N1L325</accession>
<dbReference type="CDD" id="cd03392">
    <property type="entry name" value="PAP2_like_2"/>
    <property type="match status" value="1"/>
</dbReference>
<protein>
    <submittedName>
        <fullName evidence="3">Undecaprenyl-diphosphatase</fullName>
    </submittedName>
</protein>
<evidence type="ECO:0000259" key="2">
    <source>
        <dbReference type="SMART" id="SM00014"/>
    </source>
</evidence>
<feature type="transmembrane region" description="Helical" evidence="1">
    <location>
        <begin position="171"/>
        <end position="192"/>
    </location>
</feature>
<organism evidence="3 4">
    <name type="scientific">Stella humosa</name>
    <dbReference type="NCBI Taxonomy" id="94"/>
    <lineage>
        <taxon>Bacteria</taxon>
        <taxon>Pseudomonadati</taxon>
        <taxon>Pseudomonadota</taxon>
        <taxon>Alphaproteobacteria</taxon>
        <taxon>Rhodospirillales</taxon>
        <taxon>Stellaceae</taxon>
        <taxon>Stella</taxon>
    </lineage>
</organism>
<reference evidence="3 4" key="1">
    <citation type="submission" date="2018-11" db="EMBL/GenBank/DDBJ databases">
        <title>Genomic Encyclopedia of Type Strains, Phase IV (KMG-IV): sequencing the most valuable type-strain genomes for metagenomic binning, comparative biology and taxonomic classification.</title>
        <authorList>
            <person name="Goeker M."/>
        </authorList>
    </citation>
    <scope>NUCLEOTIDE SEQUENCE [LARGE SCALE GENOMIC DNA]</scope>
    <source>
        <strain evidence="3 4">DSM 5900</strain>
    </source>
</reference>
<dbReference type="PANTHER" id="PTHR14969:SF13">
    <property type="entry name" value="AT30094P"/>
    <property type="match status" value="1"/>
</dbReference>
<feature type="transmembrane region" description="Helical" evidence="1">
    <location>
        <begin position="100"/>
        <end position="121"/>
    </location>
</feature>
<keyword evidence="1" id="KW-0472">Membrane</keyword>
<keyword evidence="1" id="KW-0812">Transmembrane</keyword>
<evidence type="ECO:0000313" key="3">
    <source>
        <dbReference type="EMBL" id="ROP83815.1"/>
    </source>
</evidence>
<keyword evidence="1" id="KW-1133">Transmembrane helix</keyword>
<dbReference type="AlphaFoldDB" id="A0A3N1L325"/>
<dbReference type="Proteomes" id="UP000278222">
    <property type="component" value="Unassembled WGS sequence"/>
</dbReference>
<feature type="transmembrane region" description="Helical" evidence="1">
    <location>
        <begin position="198"/>
        <end position="216"/>
    </location>
</feature>
<keyword evidence="4" id="KW-1185">Reference proteome</keyword>
<dbReference type="InterPro" id="IPR000326">
    <property type="entry name" value="PAP2/HPO"/>
</dbReference>
<dbReference type="InterPro" id="IPR036938">
    <property type="entry name" value="PAP2/HPO_sf"/>
</dbReference>
<feature type="transmembrane region" description="Helical" evidence="1">
    <location>
        <begin position="141"/>
        <end position="159"/>
    </location>
</feature>
<feature type="domain" description="Phosphatidic acid phosphatase type 2/haloperoxidase" evidence="2">
    <location>
        <begin position="98"/>
        <end position="213"/>
    </location>
</feature>
<evidence type="ECO:0000313" key="4">
    <source>
        <dbReference type="Proteomes" id="UP000278222"/>
    </source>
</evidence>
<feature type="transmembrane region" description="Helical" evidence="1">
    <location>
        <begin position="71"/>
        <end position="93"/>
    </location>
</feature>
<evidence type="ECO:0000256" key="1">
    <source>
        <dbReference type="SAM" id="Phobius"/>
    </source>
</evidence>
<dbReference type="EMBL" id="RJKX01000016">
    <property type="protein sequence ID" value="ROP83815.1"/>
    <property type="molecule type" value="Genomic_DNA"/>
</dbReference>
<dbReference type="Pfam" id="PF01569">
    <property type="entry name" value="PAP2"/>
    <property type="match status" value="1"/>
</dbReference>
<dbReference type="PANTHER" id="PTHR14969">
    <property type="entry name" value="SPHINGOSINE-1-PHOSPHATE PHOSPHOHYDROLASE"/>
    <property type="match status" value="1"/>
</dbReference>
<dbReference type="SMART" id="SM00014">
    <property type="entry name" value="acidPPc"/>
    <property type="match status" value="1"/>
</dbReference>
<dbReference type="RefSeq" id="WP_123693669.1">
    <property type="nucleotide sequence ID" value="NZ_AP019700.1"/>
</dbReference>
<sequence>MTAMVMGIPRGRWALFLATAGMAVLLAALVRGGGEGPLHRFDEGVLLALRSPLDRADPIGPLWVEIMFRDLTALGSHAVVLLIGLAAVAYLALLRERTAILLLGVSLLGGIALGAGLKLVFARPRPELVAHLADTYTASFPSGHAMLSAIAYLTLAGLLARVQPRASLRRYVLAVGIALTVLVGASRIYLGVHWPSDVVAGWCFGAAWALFCRGVVDRLDGARHRRPTHG</sequence>
<dbReference type="Gene3D" id="1.20.144.10">
    <property type="entry name" value="Phosphatidic acid phosphatase type 2/haloperoxidase"/>
    <property type="match status" value="1"/>
</dbReference>
<name>A0A3N1L325_9PROT</name>
<proteinExistence type="predicted"/>
<dbReference type="SUPFAM" id="SSF48317">
    <property type="entry name" value="Acid phosphatase/Vanadium-dependent haloperoxidase"/>
    <property type="match status" value="1"/>
</dbReference>